<dbReference type="InterPro" id="IPR032465">
    <property type="entry name" value="ACMSD"/>
</dbReference>
<dbReference type="GO" id="GO:0016787">
    <property type="term" value="F:hydrolase activity"/>
    <property type="evidence" value="ECO:0007669"/>
    <property type="project" value="InterPro"/>
</dbReference>
<dbReference type="PANTHER" id="PTHR21240">
    <property type="entry name" value="2-AMINO-3-CARBOXYLMUCONATE-6-SEMIALDEHYDE DECARBOXYLASE"/>
    <property type="match status" value="1"/>
</dbReference>
<feature type="domain" description="Amidohydrolase-related" evidence="2">
    <location>
        <begin position="4"/>
        <end position="216"/>
    </location>
</feature>
<keyword evidence="1" id="KW-0456">Lyase</keyword>
<evidence type="ECO:0000256" key="1">
    <source>
        <dbReference type="ARBA" id="ARBA00023239"/>
    </source>
</evidence>
<dbReference type="CDD" id="cd01292">
    <property type="entry name" value="metallo-dependent_hydrolases"/>
    <property type="match status" value="1"/>
</dbReference>
<dbReference type="PANTHER" id="PTHR21240:SF19">
    <property type="entry name" value="CATALYTIC_ HYDROLASE"/>
    <property type="match status" value="1"/>
</dbReference>
<dbReference type="Pfam" id="PF04909">
    <property type="entry name" value="Amidohydro_2"/>
    <property type="match status" value="1"/>
</dbReference>
<gene>
    <name evidence="3" type="ORF">METZ01_LOCUS442773</name>
</gene>
<dbReference type="AlphaFoldDB" id="A0A382Z3Y2"/>
<sequence length="216" mass="24002">MLAIDMHVHVPREPGLERSAMEQTLRDYFRLRGEPDDVEGMARKYEELDMVGVLVSINSETTTGEKPDSNDYIADIVRSFPKRFIGFAAIDPWQGISAVEELERSVKDLGLRGLKLHPVQQAFHPNDEQFYPLYQKCSDLKIPALFHCGMAASGAGTPGGGGLKLKYSAPIPGMDDVAADFPDLKIIMAHPGWPWIDQQIAVALHKPNVYLDLSGW</sequence>
<evidence type="ECO:0000259" key="2">
    <source>
        <dbReference type="Pfam" id="PF04909"/>
    </source>
</evidence>
<dbReference type="SUPFAM" id="SSF51556">
    <property type="entry name" value="Metallo-dependent hydrolases"/>
    <property type="match status" value="1"/>
</dbReference>
<name>A0A382Z3Y2_9ZZZZ</name>
<dbReference type="Gene3D" id="3.20.20.140">
    <property type="entry name" value="Metal-dependent hydrolases"/>
    <property type="match status" value="1"/>
</dbReference>
<proteinExistence type="predicted"/>
<dbReference type="EMBL" id="UINC01180624">
    <property type="protein sequence ID" value="SVD89919.1"/>
    <property type="molecule type" value="Genomic_DNA"/>
</dbReference>
<dbReference type="InterPro" id="IPR032466">
    <property type="entry name" value="Metal_Hydrolase"/>
</dbReference>
<protein>
    <recommendedName>
        <fullName evidence="2">Amidohydrolase-related domain-containing protein</fullName>
    </recommendedName>
</protein>
<organism evidence="3">
    <name type="scientific">marine metagenome</name>
    <dbReference type="NCBI Taxonomy" id="408172"/>
    <lineage>
        <taxon>unclassified sequences</taxon>
        <taxon>metagenomes</taxon>
        <taxon>ecological metagenomes</taxon>
    </lineage>
</organism>
<reference evidence="3" key="1">
    <citation type="submission" date="2018-05" db="EMBL/GenBank/DDBJ databases">
        <authorList>
            <person name="Lanie J.A."/>
            <person name="Ng W.-L."/>
            <person name="Kazmierczak K.M."/>
            <person name="Andrzejewski T.M."/>
            <person name="Davidsen T.M."/>
            <person name="Wayne K.J."/>
            <person name="Tettelin H."/>
            <person name="Glass J.I."/>
            <person name="Rusch D."/>
            <person name="Podicherti R."/>
            <person name="Tsui H.-C.T."/>
            <person name="Winkler M.E."/>
        </authorList>
    </citation>
    <scope>NUCLEOTIDE SEQUENCE</scope>
</reference>
<feature type="non-terminal residue" evidence="3">
    <location>
        <position position="216"/>
    </location>
</feature>
<accession>A0A382Z3Y2</accession>
<evidence type="ECO:0000313" key="3">
    <source>
        <dbReference type="EMBL" id="SVD89919.1"/>
    </source>
</evidence>
<dbReference type="InterPro" id="IPR006680">
    <property type="entry name" value="Amidohydro-rel"/>
</dbReference>
<dbReference type="GO" id="GO:0016831">
    <property type="term" value="F:carboxy-lyase activity"/>
    <property type="evidence" value="ECO:0007669"/>
    <property type="project" value="InterPro"/>
</dbReference>